<reference evidence="2 3" key="1">
    <citation type="journal article" date="2024" name="Nat. Commun.">
        <title>Phylogenomics reveals the evolutionary origins of lichenization in chlorophyte algae.</title>
        <authorList>
            <person name="Puginier C."/>
            <person name="Libourel C."/>
            <person name="Otte J."/>
            <person name="Skaloud P."/>
            <person name="Haon M."/>
            <person name="Grisel S."/>
            <person name="Petersen M."/>
            <person name="Berrin J.G."/>
            <person name="Delaux P.M."/>
            <person name="Dal Grande F."/>
            <person name="Keller J."/>
        </authorList>
    </citation>
    <scope>NUCLEOTIDE SEQUENCE [LARGE SCALE GENOMIC DNA]</scope>
    <source>
        <strain evidence="2 3">SAG 216-7</strain>
    </source>
</reference>
<dbReference type="InterPro" id="IPR027443">
    <property type="entry name" value="IPNS-like_sf"/>
</dbReference>
<sequence length="363" mass="39500">MQLLEDIPLRKNAQSCSTLQAAKHVRATPEAGASNSPPPAWPLAQEGTTAPGLVAVIKSQPAQDPDRGGPCSKLQVKNRTGTWIDVMLKEDEVAVFLGRTAQVASAGLLKASTYRLVGELQKGTGHQNLEFHLCARPDADLDLSKQLEAAGHDLPERHEDGMNDLVRQFSAVLTPPNHTPPNRIQGRGVSVESLEMRTIPSTELQKRSRKRESGELPRALSPVTRSGKVARTSAGLINKEHRLRGRSSDASGGAMDEDCESAEEGEEEELGEDVLCVTVDGKGANTSRFVTLRMIYEATETEVALRTHPKTSLARLFEVFCDTMGANLSTVKFMYNGERLNGSHTCRQLSNLDDPIFVSHVDC</sequence>
<proteinExistence type="predicted"/>
<evidence type="ECO:0008006" key="4">
    <source>
        <dbReference type="Google" id="ProtNLM"/>
    </source>
</evidence>
<evidence type="ECO:0000313" key="2">
    <source>
        <dbReference type="EMBL" id="KAK9903977.1"/>
    </source>
</evidence>
<dbReference type="InterPro" id="IPR029071">
    <property type="entry name" value="Ubiquitin-like_domsf"/>
</dbReference>
<comment type="caution">
    <text evidence="2">The sequence shown here is derived from an EMBL/GenBank/DDBJ whole genome shotgun (WGS) entry which is preliminary data.</text>
</comment>
<evidence type="ECO:0000313" key="3">
    <source>
        <dbReference type="Proteomes" id="UP001491310"/>
    </source>
</evidence>
<dbReference type="Gene3D" id="3.10.20.90">
    <property type="entry name" value="Phosphatidylinositol 3-kinase Catalytic Subunit, Chain A, domain 1"/>
    <property type="match status" value="1"/>
</dbReference>
<name>A0ABR2YEP4_9CHLO</name>
<keyword evidence="3" id="KW-1185">Reference proteome</keyword>
<feature type="region of interest" description="Disordered" evidence="1">
    <location>
        <begin position="173"/>
        <end position="229"/>
    </location>
</feature>
<dbReference type="EMBL" id="JALJOT010000013">
    <property type="protein sequence ID" value="KAK9903977.1"/>
    <property type="molecule type" value="Genomic_DNA"/>
</dbReference>
<organism evidence="2 3">
    <name type="scientific">Coccomyxa subellipsoidea</name>
    <dbReference type="NCBI Taxonomy" id="248742"/>
    <lineage>
        <taxon>Eukaryota</taxon>
        <taxon>Viridiplantae</taxon>
        <taxon>Chlorophyta</taxon>
        <taxon>core chlorophytes</taxon>
        <taxon>Trebouxiophyceae</taxon>
        <taxon>Trebouxiophyceae incertae sedis</taxon>
        <taxon>Coccomyxaceae</taxon>
        <taxon>Coccomyxa</taxon>
    </lineage>
</organism>
<protein>
    <recommendedName>
        <fullName evidence="4">Rad60/SUMO-like domain-containing protein</fullName>
    </recommendedName>
</protein>
<dbReference type="Proteomes" id="UP001491310">
    <property type="component" value="Unassembled WGS sequence"/>
</dbReference>
<gene>
    <name evidence="2" type="ORF">WJX75_001767</name>
</gene>
<dbReference type="CDD" id="cd01763">
    <property type="entry name" value="Ubl_SUMO_like"/>
    <property type="match status" value="1"/>
</dbReference>
<dbReference type="SUPFAM" id="SSF54236">
    <property type="entry name" value="Ubiquitin-like"/>
    <property type="match status" value="1"/>
</dbReference>
<accession>A0ABR2YEP4</accession>
<evidence type="ECO:0000256" key="1">
    <source>
        <dbReference type="SAM" id="MobiDB-lite"/>
    </source>
</evidence>
<dbReference type="SUPFAM" id="SSF51197">
    <property type="entry name" value="Clavaminate synthase-like"/>
    <property type="match status" value="1"/>
</dbReference>
<dbReference type="Gene3D" id="2.60.120.330">
    <property type="entry name" value="B-lactam Antibiotic, Isopenicillin N Synthase, Chain"/>
    <property type="match status" value="1"/>
</dbReference>